<dbReference type="PANTHER" id="PTHR23040:SF1">
    <property type="entry name" value="OUTER DYNEIN ARM-DOCKING COMPLEX SUBUNIT 4"/>
    <property type="match status" value="1"/>
</dbReference>
<proteinExistence type="predicted"/>
<evidence type="ECO:0000313" key="13">
    <source>
        <dbReference type="Proteomes" id="UP000633448"/>
    </source>
</evidence>
<feature type="non-terminal residue" evidence="12">
    <location>
        <position position="1"/>
    </location>
</feature>
<feature type="compositionally biased region" description="Basic and acidic residues" evidence="11">
    <location>
        <begin position="488"/>
        <end position="504"/>
    </location>
</feature>
<comment type="subcellular location">
    <subcellularLocation>
        <location evidence="1">Cytoplasm</location>
        <location evidence="1">Cytoskeleton</location>
        <location evidence="1">Cilium axoneme</location>
    </subcellularLocation>
</comment>
<evidence type="ECO:0000256" key="7">
    <source>
        <dbReference type="ARBA" id="ARBA00034139"/>
    </source>
</evidence>
<dbReference type="OrthoDB" id="10268002at2759"/>
<feature type="non-terminal residue" evidence="12">
    <location>
        <position position="603"/>
    </location>
</feature>
<dbReference type="GO" id="GO:0005930">
    <property type="term" value="C:axoneme"/>
    <property type="evidence" value="ECO:0007669"/>
    <property type="project" value="UniProtKB-SubCell"/>
</dbReference>
<sequence>GPGPLVTFGSLVTEGTTLTRRGQHHKALGCFSNALKLRAGDKQCLVTRSKCFLRIGDTENSLKDAEASLQNDRTFPEGLYQKAETLYTMGDFEFALVFYHRGRRLRPDQHKFQLGINKAEEAIINCIGNPSSVKLENKEELCFVSRQAESRKTDQKLHNKLSKDKKLTRKQEPVKSAKTERQLLGELYADKAYLEKLLKDEDLMQSSTRQGVKVADLVLSGISYLNQRRDFWQQQKPIYARLYERRLRQQRWVRDKKRKPADVARSIAKNMEDIEMMLARGSAEKSCRKAERLLKKIQGWAEDEVPNKNELIGSLHSCMGNAQLEMGRTEAALHSYKMDLDCARQNALPDAVSRALDNMGRVYVRTGRFQQAIDTWKEKIPMAKSSLEKAWLFHEIGRCYLELGEAETAQDWGQKSLESADEEGDVEWQLHATVLVAQAQVKLEDYRSAIMNFERALEKAKLVPDQAAQNTIIAALDKVSKSFIKELNKGSSKETDLSQKDGDSSRANTKPKSEDSKRVGVEQQMGNQDEKPKEGPFSSPDGDSSHESIKPPQFEKDREREEGEQQPGDQGEKPEEAGNDTEEHGNSNDEGTDKEITEGNGEK</sequence>
<feature type="repeat" description="TPR" evidence="9">
    <location>
        <begin position="353"/>
        <end position="386"/>
    </location>
</feature>
<dbReference type="FunFam" id="1.25.40.10:FF:000795">
    <property type="entry name" value="Tetratricopeptide repeat protein 25"/>
    <property type="match status" value="1"/>
</dbReference>
<feature type="compositionally biased region" description="Basic and acidic residues" evidence="11">
    <location>
        <begin position="543"/>
        <end position="563"/>
    </location>
</feature>
<keyword evidence="4 9" id="KW-0802">TPR repeat</keyword>
<accession>A0A851FS72</accession>
<evidence type="ECO:0000256" key="1">
    <source>
        <dbReference type="ARBA" id="ARBA00004430"/>
    </source>
</evidence>
<reference evidence="12" key="1">
    <citation type="submission" date="2019-10" db="EMBL/GenBank/DDBJ databases">
        <title>Bird 10,000 Genomes (B10K) Project - Family phase.</title>
        <authorList>
            <person name="Zhang G."/>
        </authorList>
    </citation>
    <scope>NUCLEOTIDE SEQUENCE</scope>
    <source>
        <strain evidence="12">B10K-DU-002-53</strain>
        <tissue evidence="12">Muscle</tissue>
    </source>
</reference>
<dbReference type="InterPro" id="IPR011990">
    <property type="entry name" value="TPR-like_helical_dom_sf"/>
</dbReference>
<dbReference type="PANTHER" id="PTHR23040">
    <property type="match status" value="1"/>
</dbReference>
<feature type="coiled-coil region" evidence="10">
    <location>
        <begin position="436"/>
        <end position="463"/>
    </location>
</feature>
<evidence type="ECO:0000256" key="5">
    <source>
        <dbReference type="ARBA" id="ARBA00023212"/>
    </source>
</evidence>
<comment type="caution">
    <text evidence="12">The sequence shown here is derived from an EMBL/GenBank/DDBJ whole genome shotgun (WGS) entry which is preliminary data.</text>
</comment>
<evidence type="ECO:0000313" key="12">
    <source>
        <dbReference type="EMBL" id="NWI97389.1"/>
    </source>
</evidence>
<evidence type="ECO:0000256" key="2">
    <source>
        <dbReference type="ARBA" id="ARBA00022490"/>
    </source>
</evidence>
<evidence type="ECO:0000256" key="9">
    <source>
        <dbReference type="PROSITE-ProRule" id="PRU00339"/>
    </source>
</evidence>
<feature type="region of interest" description="Disordered" evidence="11">
    <location>
        <begin position="488"/>
        <end position="603"/>
    </location>
</feature>
<name>A0A851FS72_PITSO</name>
<feature type="region of interest" description="Disordered" evidence="11">
    <location>
        <begin position="153"/>
        <end position="177"/>
    </location>
</feature>
<evidence type="ECO:0000256" key="3">
    <source>
        <dbReference type="ARBA" id="ARBA00022737"/>
    </source>
</evidence>
<gene>
    <name evidence="12" type="primary">Ttc25</name>
    <name evidence="12" type="ORF">PITSOR_R08029</name>
</gene>
<dbReference type="InterPro" id="IPR019734">
    <property type="entry name" value="TPR_rpt"/>
</dbReference>
<evidence type="ECO:0000256" key="8">
    <source>
        <dbReference type="ARBA" id="ARBA00034143"/>
    </source>
</evidence>
<feature type="compositionally biased region" description="Basic and acidic residues" evidence="11">
    <location>
        <begin position="511"/>
        <end position="520"/>
    </location>
</feature>
<dbReference type="AlphaFoldDB" id="A0A851FS72"/>
<dbReference type="Proteomes" id="UP000633448">
    <property type="component" value="Unassembled WGS sequence"/>
</dbReference>
<keyword evidence="2" id="KW-0963">Cytoplasm</keyword>
<keyword evidence="6" id="KW-0966">Cell projection</keyword>
<dbReference type="Pfam" id="PF13176">
    <property type="entry name" value="TPR_7"/>
    <property type="match status" value="1"/>
</dbReference>
<keyword evidence="5" id="KW-0206">Cytoskeleton</keyword>
<keyword evidence="13" id="KW-1185">Reference proteome</keyword>
<organism evidence="12 13">
    <name type="scientific">Pitta sordida</name>
    <name type="common">Hooded pitta</name>
    <dbReference type="NCBI Taxonomy" id="9163"/>
    <lineage>
        <taxon>Eukaryota</taxon>
        <taxon>Metazoa</taxon>
        <taxon>Chordata</taxon>
        <taxon>Craniata</taxon>
        <taxon>Vertebrata</taxon>
        <taxon>Euteleostomi</taxon>
        <taxon>Archelosauria</taxon>
        <taxon>Archosauria</taxon>
        <taxon>Dinosauria</taxon>
        <taxon>Saurischia</taxon>
        <taxon>Theropoda</taxon>
        <taxon>Coelurosauria</taxon>
        <taxon>Aves</taxon>
        <taxon>Neognathae</taxon>
        <taxon>Neoaves</taxon>
        <taxon>Telluraves</taxon>
        <taxon>Australaves</taxon>
        <taxon>Passeriformes</taxon>
        <taxon>Pittidae</taxon>
        <taxon>Pitta</taxon>
    </lineage>
</organism>
<dbReference type="PROSITE" id="PS50005">
    <property type="entry name" value="TPR"/>
    <property type="match status" value="1"/>
</dbReference>
<protein>
    <recommendedName>
        <fullName evidence="7">Outer dynein arm-docking complex subunit 4</fullName>
    </recommendedName>
    <alternativeName>
        <fullName evidence="8">Tetratricopeptide repeat protein 25</fullName>
    </alternativeName>
</protein>
<evidence type="ECO:0000256" key="4">
    <source>
        <dbReference type="ARBA" id="ARBA00022803"/>
    </source>
</evidence>
<dbReference type="InterPro" id="IPR040111">
    <property type="entry name" value="ODAD4"/>
</dbReference>
<evidence type="ECO:0000256" key="11">
    <source>
        <dbReference type="SAM" id="MobiDB-lite"/>
    </source>
</evidence>
<dbReference type="SMART" id="SM00028">
    <property type="entry name" value="TPR"/>
    <property type="match status" value="6"/>
</dbReference>
<dbReference type="FunFam" id="1.25.40.10:FF:000189">
    <property type="entry name" value="Tetratricopeptide repeat domain 25"/>
    <property type="match status" value="1"/>
</dbReference>
<keyword evidence="10" id="KW-0175">Coiled coil</keyword>
<keyword evidence="3" id="KW-0677">Repeat</keyword>
<dbReference type="EMBL" id="WEKX01028302">
    <property type="protein sequence ID" value="NWI97389.1"/>
    <property type="molecule type" value="Genomic_DNA"/>
</dbReference>
<evidence type="ECO:0000256" key="10">
    <source>
        <dbReference type="SAM" id="Coils"/>
    </source>
</evidence>
<dbReference type="Gene3D" id="1.25.40.10">
    <property type="entry name" value="Tetratricopeptide repeat domain"/>
    <property type="match status" value="2"/>
</dbReference>
<dbReference type="SUPFAM" id="SSF48452">
    <property type="entry name" value="TPR-like"/>
    <property type="match status" value="2"/>
</dbReference>
<evidence type="ECO:0000256" key="6">
    <source>
        <dbReference type="ARBA" id="ARBA00023273"/>
    </source>
</evidence>
<dbReference type="Pfam" id="PF13424">
    <property type="entry name" value="TPR_12"/>
    <property type="match status" value="1"/>
</dbReference>
<feature type="compositionally biased region" description="Basic and acidic residues" evidence="11">
    <location>
        <begin position="570"/>
        <end position="603"/>
    </location>
</feature>